<keyword evidence="2" id="KW-0808">Transferase</keyword>
<comment type="caution">
    <text evidence="2">The sequence shown here is derived from an EMBL/GenBank/DDBJ whole genome shotgun (WGS) entry which is preliminary data.</text>
</comment>
<feature type="chain" id="PRO_5041344135" evidence="1">
    <location>
        <begin position="23"/>
        <end position="477"/>
    </location>
</feature>
<dbReference type="EMBL" id="JAUMVS010000210">
    <property type="protein sequence ID" value="MDO4842549.1"/>
    <property type="molecule type" value="Genomic_DNA"/>
</dbReference>
<evidence type="ECO:0000256" key="1">
    <source>
        <dbReference type="SAM" id="SignalP"/>
    </source>
</evidence>
<name>A0AA43UBH7_9ACTN</name>
<keyword evidence="2" id="KW-0418">Kinase</keyword>
<evidence type="ECO:0000313" key="3">
    <source>
        <dbReference type="Proteomes" id="UP001168575"/>
    </source>
</evidence>
<dbReference type="GO" id="GO:0016301">
    <property type="term" value="F:kinase activity"/>
    <property type="evidence" value="ECO:0007669"/>
    <property type="project" value="UniProtKB-KW"/>
</dbReference>
<gene>
    <name evidence="2" type="ORF">Q3982_07740</name>
</gene>
<evidence type="ECO:0000313" key="2">
    <source>
        <dbReference type="EMBL" id="MDO4842549.1"/>
    </source>
</evidence>
<dbReference type="AlphaFoldDB" id="A0AA43UBH7"/>
<feature type="signal peptide" evidence="1">
    <location>
        <begin position="1"/>
        <end position="22"/>
    </location>
</feature>
<reference evidence="2" key="1">
    <citation type="submission" date="2023-07" db="EMBL/GenBank/DDBJ databases">
        <title>Between Cages and Wild: Unraveling the Impact of Captivity on Animal Microbiomes and Antimicrobial Resistance.</title>
        <authorList>
            <person name="Schmartz G.P."/>
            <person name="Rehner J."/>
            <person name="Schuff M.J."/>
            <person name="Becker S.L."/>
            <person name="Kravczyk M."/>
            <person name="Gurevich A."/>
            <person name="Francke R."/>
            <person name="Mueller R."/>
            <person name="Keller V."/>
            <person name="Keller A."/>
        </authorList>
    </citation>
    <scope>NUCLEOTIDE SEQUENCE</scope>
    <source>
        <strain evidence="2">S12M_St_49</strain>
    </source>
</reference>
<accession>A0AA43UBH7</accession>
<dbReference type="Proteomes" id="UP001168575">
    <property type="component" value="Unassembled WGS sequence"/>
</dbReference>
<protein>
    <submittedName>
        <fullName evidence="2">CotH kinase family protein</fullName>
    </submittedName>
</protein>
<sequence>MKRLCRIAACALMMLVMLCAMLAGNSLINGSAQTAAKKRESITAEQMADWIAPDAGTLDYYGIGEFSTSLPVLYINTKGQQIKKESNIPGYIALLDADGSEQSVYSVPNAIYRAEIKYRGASSYNNFDKKQYRIKFLKQDSDGEKAVPLAGMGADSEWVLNGPYLDKTLMRNKLCYDLARELDGWAPDSRFVELFEDGKYQGVYLAVEPVSNGESRLRLSKFGLLSGECAYVVNRDRIDTDGQELETYGKRLGHTNNALYLLYPSAKNVTREQLEYIINDISAFEKALYSDSFRDADTGYAAYIDVDNWVDYFIINEFAMNYDAGNLSTYAYKELTGKLRLAVWDFNNAFDNYQWYSLDETGFRTVSNSWMDRLCQDRSFIDKVAARYRSLRQSTLSDEHIHRLLASYQEELGGAIERNFKVWAFSFSENLLTGTANGRSRDIRSYEEAVTQLAGTIEKRLAYLDDNIELLYEYCED</sequence>
<dbReference type="InterPro" id="IPR014867">
    <property type="entry name" value="Spore_coat_CotH_CotH2/3/7"/>
</dbReference>
<keyword evidence="1" id="KW-0732">Signal</keyword>
<organism evidence="2 3">
    <name type="scientific">Phoenicibacter congonensis</name>
    <dbReference type="NCBI Taxonomy" id="1944646"/>
    <lineage>
        <taxon>Bacteria</taxon>
        <taxon>Bacillati</taxon>
        <taxon>Actinomycetota</taxon>
        <taxon>Coriobacteriia</taxon>
        <taxon>Eggerthellales</taxon>
        <taxon>Eggerthellaceae</taxon>
        <taxon>Phoenicibacter</taxon>
    </lineage>
</organism>
<dbReference type="Pfam" id="PF08757">
    <property type="entry name" value="CotH"/>
    <property type="match status" value="1"/>
</dbReference>
<keyword evidence="3" id="KW-1185">Reference proteome</keyword>
<proteinExistence type="predicted"/>